<dbReference type="Proteomes" id="UP001259832">
    <property type="component" value="Unassembled WGS sequence"/>
</dbReference>
<feature type="domain" description="KATNIP" evidence="4">
    <location>
        <begin position="420"/>
        <end position="524"/>
    </location>
</feature>
<feature type="region of interest" description="Disordered" evidence="2">
    <location>
        <begin position="1"/>
        <end position="28"/>
    </location>
</feature>
<feature type="region of interest" description="Disordered" evidence="2">
    <location>
        <begin position="74"/>
        <end position="134"/>
    </location>
</feature>
<dbReference type="PANTHER" id="PTHR21534">
    <property type="entry name" value="KATANIN-INTERACTING PROTEIN"/>
    <property type="match status" value="1"/>
</dbReference>
<keyword evidence="1" id="KW-0175">Coiled coil</keyword>
<feature type="compositionally biased region" description="Basic and acidic residues" evidence="2">
    <location>
        <begin position="597"/>
        <end position="606"/>
    </location>
</feature>
<dbReference type="InterPro" id="IPR026704">
    <property type="entry name" value="KATNIP"/>
</dbReference>
<protein>
    <recommendedName>
        <fullName evidence="4">KATNIP domain-containing protein</fullName>
    </recommendedName>
</protein>
<feature type="domain" description="KATNIP" evidence="4">
    <location>
        <begin position="1118"/>
        <end position="1453"/>
    </location>
</feature>
<feature type="region of interest" description="Disordered" evidence="2">
    <location>
        <begin position="1012"/>
        <end position="1067"/>
    </location>
</feature>
<keyword evidence="3" id="KW-1133">Transmembrane helix</keyword>
<feature type="compositionally biased region" description="Basic and acidic residues" evidence="2">
    <location>
        <begin position="121"/>
        <end position="130"/>
    </location>
</feature>
<feature type="compositionally biased region" description="Polar residues" evidence="2">
    <location>
        <begin position="110"/>
        <end position="119"/>
    </location>
</feature>
<feature type="coiled-coil region" evidence="1">
    <location>
        <begin position="282"/>
        <end position="349"/>
    </location>
</feature>
<feature type="region of interest" description="Disordered" evidence="2">
    <location>
        <begin position="632"/>
        <end position="703"/>
    </location>
</feature>
<dbReference type="EMBL" id="JASMQC010000006">
    <property type="protein sequence ID" value="KAK1944357.1"/>
    <property type="molecule type" value="Genomic_DNA"/>
</dbReference>
<name>A0AAD9GTA6_9STRA</name>
<feature type="domain" description="KATNIP" evidence="4">
    <location>
        <begin position="806"/>
        <end position="938"/>
    </location>
</feature>
<gene>
    <name evidence="5" type="ORF">P3T76_004269</name>
</gene>
<evidence type="ECO:0000259" key="4">
    <source>
        <dbReference type="Pfam" id="PF14652"/>
    </source>
</evidence>
<proteinExistence type="predicted"/>
<dbReference type="Pfam" id="PF14652">
    <property type="entry name" value="DUF4457"/>
    <property type="match status" value="3"/>
</dbReference>
<feature type="transmembrane region" description="Helical" evidence="3">
    <location>
        <begin position="2125"/>
        <end position="2144"/>
    </location>
</feature>
<feature type="compositionally biased region" description="Basic and acidic residues" evidence="2">
    <location>
        <begin position="1"/>
        <end position="14"/>
    </location>
</feature>
<feature type="transmembrane region" description="Helical" evidence="3">
    <location>
        <begin position="1964"/>
        <end position="1986"/>
    </location>
</feature>
<evidence type="ECO:0000313" key="6">
    <source>
        <dbReference type="Proteomes" id="UP001259832"/>
    </source>
</evidence>
<evidence type="ECO:0000256" key="2">
    <source>
        <dbReference type="SAM" id="MobiDB-lite"/>
    </source>
</evidence>
<evidence type="ECO:0000313" key="5">
    <source>
        <dbReference type="EMBL" id="KAK1944357.1"/>
    </source>
</evidence>
<keyword evidence="3" id="KW-0472">Membrane</keyword>
<feature type="compositionally biased region" description="Polar residues" evidence="2">
    <location>
        <begin position="1037"/>
        <end position="1060"/>
    </location>
</feature>
<feature type="compositionally biased region" description="Low complexity" evidence="2">
    <location>
        <begin position="74"/>
        <end position="90"/>
    </location>
</feature>
<feature type="transmembrane region" description="Helical" evidence="3">
    <location>
        <begin position="2024"/>
        <end position="2044"/>
    </location>
</feature>
<dbReference type="CDD" id="cd22249">
    <property type="entry name" value="UDM1_RNF168_RNF169-like"/>
    <property type="match status" value="1"/>
</dbReference>
<feature type="compositionally biased region" description="Basic and acidic residues" evidence="2">
    <location>
        <begin position="1020"/>
        <end position="1036"/>
    </location>
</feature>
<keyword evidence="3" id="KW-0812">Transmembrane</keyword>
<keyword evidence="6" id="KW-1185">Reference proteome</keyword>
<reference evidence="5" key="1">
    <citation type="submission" date="2023-08" db="EMBL/GenBank/DDBJ databases">
        <title>Reference Genome Resource for the Citrus Pathogen Phytophthora citrophthora.</title>
        <authorList>
            <person name="Moller H."/>
            <person name="Coetzee B."/>
            <person name="Rose L.J."/>
            <person name="Van Niekerk J.M."/>
        </authorList>
    </citation>
    <scope>NUCLEOTIDE SEQUENCE</scope>
    <source>
        <strain evidence="5">STE-U-9442</strain>
    </source>
</reference>
<comment type="caution">
    <text evidence="5">The sequence shown here is derived from an EMBL/GenBank/DDBJ whole genome shotgun (WGS) entry which is preliminary data.</text>
</comment>
<sequence length="2422" mass="274200">MAERKRWDKQHEFHPNAPPSTEAKADPVLTKQLQYIKVLEERNRIKKRLAAVSKRNDRLQEREESFVTAFNVPTRATQSSTSRTTRSATSVLPTKMPGKQETKLNKCRSAPSTTLNFSTGGHDKASESRGRAKWNRPQAPMNVAVERQDGLPLFRLTTQEEKSEDEEESYLEESFEEFEEEDEKKELVIDDIEEDDAGEAVDLSKTTKELFGIIQHLSRTKQRALVDVLHKFQASEQDENDVKVLKNSIGDPAIWKEITSALNTTSAPKEEVTVDLPAVAPLKNLLEDQIRWEDEYANEMKERLAKERQEKQRILKEAEERRAKMLKQLEDEEREIERLMDIKRQERLAKLRSLQEPPSDILADTKTTPIVSKPVELTIQEDEPEVKILPEPVLVVPRLNLPLSSTTKASNSLGNCEIKLKLLSTWSRTRAVGLTQICVYDLNGEELSVDLESVKLYDQSTGRALPKTNDMVRRLPRLFNGITETNREKDMWLGRLGDSGVLLLKFEVSSTPSKLCVWNYNGKSACTRDVEVLVAGKSVWTGSLPETFGDENDNTCTWIDLRGGGRKMSRTARGNDTSLSTDRTDVKATKWADALKSDRQSDELNQEKSTGGTPLWLAGATSSTERLLATSRSSTDFDSWNADDKHSSGSVTSRRRQGKPLYSARSPLNDAKNEFSRQNLPEWADAKVQPSQRTEEKPSTLASLSSWDSLERFSKTNRSRLPLPTDADATSFGTDGAKYVEDKPKLSASRTSFTTSALLTELRQGPSSFMTDSPSPEVLKYPSSEPNFAVKPSIPDDGGHHDAIPEIPVLPRGKWLQIEILSTWGDPYYVGLNGVEIFDHCGRLVTFQDPVNQVTACPESINVLEENSDDPRIPRNLVDGMNFTCDDLHMWLAPYTAGEAHYVLLELDSSVSISMVRIWNYNKSRTHTCRGVRDARLILYSSVPSILSSKTDQKLENSGKMIFEGEIRQAPGLVGADSMESSNEVILFTQEAAILAAIEANDEALRVIAREQQREDEETREIVDSVHRSMELRRPQTSDAGNRTETSSNPQQNEDQSQRTGRPMTMATGVRTSIDSWVEEPQHKSPDAVKIIEGVSGRGRNGDLNSDGSLPRGRRLTLQLLSTWGDQNYVGLTQLQVLVGSRGTPIPLDVNNLDATPRDLVSLGYIGDPRTLDKLVDGEATTCDDMHMWLVPFEAETVPEVRIELKTAQYFYGLRLWNYNKSPEDTYRGVKQLVVLLDGVVISPKETGFLIRKAPGVADFHFGQLLRFTDDGGSSTKALSYPERVHYPFRAITYKTPIIRQDYEAPLYPQGFLLKIICWTTWGDPYYLGLNGLELYDFNGARIIDKPTILSAVPYSVSELDRLNGQQQDTRMPDNLLSGLDKNTWEAHDSWLAPLASSLGNPQGNIVYIGFDTPVVLSMIKFWNYSKTPERGVKELDIYLDDSHLFSGTLKKAPVADRNGGFGKVHKVTEQFGQAVLFSSNQAQITAEKRSVYYCGVEEQDVLGINEGQVMQESRAMYRKPDPGAEGVIVDLDLQFVLMTHIRVASVVGNTRRDSYSPLVTWAANYATKRRRLNLKLASFTPTALILQHQEHQAVARDKAFDQSFQFSFLRFITGLVSLLLVFSDIFRGGLGVSTLGRYYPPLQPDEVLGFGTSWNYSVFEATKEESLDEISMAKVWSYKYDSTSIVWRAFARHFKLAEYPQCLLYESQCPNETFPGSVAFNMIDSMINAISAGKTRGNAVALTLRSENEYIDRLHQFILPNWLTNYNWRTNQALYYSPDILDKTNARTVCFPGNGDRRRTPHFCQELWTNLERSCAPGDTARAAGLLYVHTMERLRNLQTRFPNLTTDLTFLESQEDLQVCQGGISTTGFRRTDVSTIFRARNCTFNVCETVFMQDYRYETGLLTSDIIQWYRLVAALRSIGQVYFWLRGIGLMLSCFFVYGSAKTDNKMLQFHKACRLFMKVPTQCVVYGSSFPIICYVLAHILDSPFTYNVLESHFFSQGGSLYIEPRAFIAYAVVQMRSVWIYALIWHFIVHLSALRGLIRSNQVHSGIFGVPEFLLSAFASVTLIAQYRSTTFRSSKIDKIFQLPSNSGRGWVAAKHQYNSSRLGRGRLLLGGVIIDLKFLVLLTFAIAILWITHLLWVKYSSWKHGERRYRHWALFPPTPVPYSAGILWPTVSASVQWSSDYYCIRDERYVRGPLLLKVVKQAQNRVHRPVKFWIFGNADAKVVAANFTVQAKYLTEGERRLRQRFSRRLVNPYRFIQHRLKCLHRRSDTVQANVAFMNVVMMSDPLVFLNLMLGCDQLVFYQSVWRPQQILLLPELVVSSINPYASGLKLLRKVHPSDLTWPELVQSRRLFMKVSTQCVVYGSSFPDICYVLAHLLDAPFTYNVLEGHFFSQAGVLDIKPESFVSYAVVQMRSAF</sequence>
<accession>A0AAD9GTA6</accession>
<evidence type="ECO:0000256" key="3">
    <source>
        <dbReference type="SAM" id="Phobius"/>
    </source>
</evidence>
<dbReference type="PANTHER" id="PTHR21534:SF0">
    <property type="entry name" value="KATANIN-INTERACTING PROTEIN"/>
    <property type="match status" value="1"/>
</dbReference>
<dbReference type="InterPro" id="IPR027859">
    <property type="entry name" value="KATNIP_dom"/>
</dbReference>
<feature type="region of interest" description="Disordered" evidence="2">
    <location>
        <begin position="597"/>
        <end position="618"/>
    </location>
</feature>
<organism evidence="5 6">
    <name type="scientific">Phytophthora citrophthora</name>
    <dbReference type="NCBI Taxonomy" id="4793"/>
    <lineage>
        <taxon>Eukaryota</taxon>
        <taxon>Sar</taxon>
        <taxon>Stramenopiles</taxon>
        <taxon>Oomycota</taxon>
        <taxon>Peronosporomycetes</taxon>
        <taxon>Peronosporales</taxon>
        <taxon>Peronosporaceae</taxon>
        <taxon>Phytophthora</taxon>
    </lineage>
</organism>
<evidence type="ECO:0000256" key="1">
    <source>
        <dbReference type="SAM" id="Coils"/>
    </source>
</evidence>
<feature type="transmembrane region" description="Helical" evidence="3">
    <location>
        <begin position="1925"/>
        <end position="1943"/>
    </location>
</feature>